<accession>A0A9P0A1F6</accession>
<name>A0A9P0A1F6_BEMTA</name>
<dbReference type="AlphaFoldDB" id="A0A9P0A1F6"/>
<evidence type="ECO:0000313" key="2">
    <source>
        <dbReference type="Proteomes" id="UP001152759"/>
    </source>
</evidence>
<evidence type="ECO:0000313" key="1">
    <source>
        <dbReference type="EMBL" id="CAH0382320.1"/>
    </source>
</evidence>
<dbReference type="GO" id="GO:0003723">
    <property type="term" value="F:RNA binding"/>
    <property type="evidence" value="ECO:0007669"/>
    <property type="project" value="InterPro"/>
</dbReference>
<sequence>MPASLYPEMDSSVDSRALQVAFELSLMSMKDTSAITPTNISDLEPTLTSQLQNLISAPEETRNKKSQNMTECVPVPSSEHVAEIVGRQELDVMNSAVLRSSAASVVILKPHLSPSSPLGFLKCHTVNSDEKL</sequence>
<reference evidence="1" key="1">
    <citation type="submission" date="2021-12" db="EMBL/GenBank/DDBJ databases">
        <authorList>
            <person name="King R."/>
        </authorList>
    </citation>
    <scope>NUCLEOTIDE SEQUENCE</scope>
</reference>
<dbReference type="PANTHER" id="PTHR23285:SF7">
    <property type="entry name" value="LD09246P1"/>
    <property type="match status" value="1"/>
</dbReference>
<proteinExistence type="predicted"/>
<keyword evidence="2" id="KW-1185">Reference proteome</keyword>
<dbReference type="InterPro" id="IPR047227">
    <property type="entry name" value="MEX3"/>
</dbReference>
<dbReference type="PANTHER" id="PTHR23285">
    <property type="entry name" value="RING FINGER AND KH DOMAIN CONTAINING PROTEIN 1"/>
    <property type="match status" value="1"/>
</dbReference>
<gene>
    <name evidence="1" type="ORF">BEMITA_LOCUS1873</name>
</gene>
<organism evidence="1 2">
    <name type="scientific">Bemisia tabaci</name>
    <name type="common">Sweetpotato whitefly</name>
    <name type="synonym">Aleurodes tabaci</name>
    <dbReference type="NCBI Taxonomy" id="7038"/>
    <lineage>
        <taxon>Eukaryota</taxon>
        <taxon>Metazoa</taxon>
        <taxon>Ecdysozoa</taxon>
        <taxon>Arthropoda</taxon>
        <taxon>Hexapoda</taxon>
        <taxon>Insecta</taxon>
        <taxon>Pterygota</taxon>
        <taxon>Neoptera</taxon>
        <taxon>Paraneoptera</taxon>
        <taxon>Hemiptera</taxon>
        <taxon>Sternorrhyncha</taxon>
        <taxon>Aleyrodoidea</taxon>
        <taxon>Aleyrodidae</taxon>
        <taxon>Aleyrodinae</taxon>
        <taxon>Bemisia</taxon>
    </lineage>
</organism>
<dbReference type="EMBL" id="OU963862">
    <property type="protein sequence ID" value="CAH0382320.1"/>
    <property type="molecule type" value="Genomic_DNA"/>
</dbReference>
<dbReference type="Proteomes" id="UP001152759">
    <property type="component" value="Chromosome 1"/>
</dbReference>
<protein>
    <submittedName>
        <fullName evidence="1">Uncharacterized protein</fullName>
    </submittedName>
</protein>